<evidence type="ECO:0000256" key="2">
    <source>
        <dbReference type="ARBA" id="ARBA00022729"/>
    </source>
</evidence>
<protein>
    <recommendedName>
        <fullName evidence="7">Curli production assembly/transport component CsgG</fullName>
    </recommendedName>
</protein>
<evidence type="ECO:0000256" key="5">
    <source>
        <dbReference type="ARBA" id="ARBA00023288"/>
    </source>
</evidence>
<dbReference type="GO" id="GO:0030288">
    <property type="term" value="C:outer membrane-bounded periplasmic space"/>
    <property type="evidence" value="ECO:0007669"/>
    <property type="project" value="InterPro"/>
</dbReference>
<keyword evidence="3" id="KW-0472">Membrane</keyword>
<keyword evidence="1" id="KW-1003">Cell membrane</keyword>
<evidence type="ECO:0000256" key="1">
    <source>
        <dbReference type="ARBA" id="ARBA00022475"/>
    </source>
</evidence>
<evidence type="ECO:0000256" key="3">
    <source>
        <dbReference type="ARBA" id="ARBA00023136"/>
    </source>
</evidence>
<name>A0A382DNE2_9ZZZZ</name>
<dbReference type="AlphaFoldDB" id="A0A382DNE2"/>
<evidence type="ECO:0000313" key="6">
    <source>
        <dbReference type="EMBL" id="SVB39504.1"/>
    </source>
</evidence>
<dbReference type="Pfam" id="PF03783">
    <property type="entry name" value="CsgG"/>
    <property type="match status" value="1"/>
</dbReference>
<keyword evidence="5" id="KW-0449">Lipoprotein</keyword>
<evidence type="ECO:0000256" key="4">
    <source>
        <dbReference type="ARBA" id="ARBA00023139"/>
    </source>
</evidence>
<dbReference type="PANTHER" id="PTHR41164">
    <property type="entry name" value="CURLI PRODUCTION ASSEMBLY/TRANSPORT COMPONENT CSGG"/>
    <property type="match status" value="1"/>
</dbReference>
<sequence>VTGIYKVMSRKYICVDMPEVIRLPAHMELLNLPPAKEKPIVAVYSFQDRTGQRKSEDNIASFSTAVTQGAEAMVIDALKTAGGGTWFRVVERSGIDNLVRERQIIRSARQDFATATETEAQGIQPMLFAGIIIEGGIIGYDSNLLTGGRGARTLGIGMAKRYRQDAVTISMRAVSVLTGEVLLNVQTRKTILSYGAGGDVFRFIEEGTQLLELEDGVGNNESVTYATRSAIEAAVLELIYQGHDRGFWTIENKEKENE</sequence>
<gene>
    <name evidence="6" type="ORF">METZ01_LOCUS192358</name>
</gene>
<keyword evidence="4" id="KW-0564">Palmitate</keyword>
<reference evidence="6" key="1">
    <citation type="submission" date="2018-05" db="EMBL/GenBank/DDBJ databases">
        <authorList>
            <person name="Lanie J.A."/>
            <person name="Ng W.-L."/>
            <person name="Kazmierczak K.M."/>
            <person name="Andrzejewski T.M."/>
            <person name="Davidsen T.M."/>
            <person name="Wayne K.J."/>
            <person name="Tettelin H."/>
            <person name="Glass J.I."/>
            <person name="Rusch D."/>
            <person name="Podicherti R."/>
            <person name="Tsui H.-C.T."/>
            <person name="Winkler M.E."/>
        </authorList>
    </citation>
    <scope>NUCLEOTIDE SEQUENCE</scope>
</reference>
<organism evidence="6">
    <name type="scientific">marine metagenome</name>
    <dbReference type="NCBI Taxonomy" id="408172"/>
    <lineage>
        <taxon>unclassified sequences</taxon>
        <taxon>metagenomes</taxon>
        <taxon>ecological metagenomes</taxon>
    </lineage>
</organism>
<keyword evidence="2" id="KW-0732">Signal</keyword>
<proteinExistence type="predicted"/>
<evidence type="ECO:0008006" key="7">
    <source>
        <dbReference type="Google" id="ProtNLM"/>
    </source>
</evidence>
<dbReference type="InterPro" id="IPR005534">
    <property type="entry name" value="Curli_assmbl/transp-comp_CsgG"/>
</dbReference>
<dbReference type="PANTHER" id="PTHR41164:SF1">
    <property type="entry name" value="CURLI PRODUCTION ASSEMBLY_TRANSPORT COMPONENT CSGG"/>
    <property type="match status" value="1"/>
</dbReference>
<accession>A0A382DNE2</accession>
<dbReference type="Gene3D" id="3.40.50.10610">
    <property type="entry name" value="ABC-type transport auxiliary lipoprotein component"/>
    <property type="match status" value="1"/>
</dbReference>
<dbReference type="EMBL" id="UINC01040099">
    <property type="protein sequence ID" value="SVB39504.1"/>
    <property type="molecule type" value="Genomic_DNA"/>
</dbReference>
<feature type="non-terminal residue" evidence="6">
    <location>
        <position position="1"/>
    </location>
</feature>